<sequence>MRTLLLVLLLTVSMAAGTVQLCQQDKDCDDWMNDDAHYCIHGGCMPFYDDGCKTDQICGWMKVCEGYSEGRPGKCGWWTPW</sequence>
<name>A0AA36CL45_9BILA</name>
<protein>
    <submittedName>
        <fullName evidence="1">Uncharacterized protein</fullName>
    </submittedName>
</protein>
<gene>
    <name evidence="1" type="ORF">MSPICULIGERA_LOCUS8460</name>
</gene>
<reference evidence="1" key="1">
    <citation type="submission" date="2023-06" db="EMBL/GenBank/DDBJ databases">
        <authorList>
            <person name="Delattre M."/>
        </authorList>
    </citation>
    <scope>NUCLEOTIDE SEQUENCE</scope>
    <source>
        <strain evidence="1">AF72</strain>
    </source>
</reference>
<feature type="non-terminal residue" evidence="1">
    <location>
        <position position="81"/>
    </location>
</feature>
<organism evidence="1 2">
    <name type="scientific">Mesorhabditis spiculigera</name>
    <dbReference type="NCBI Taxonomy" id="96644"/>
    <lineage>
        <taxon>Eukaryota</taxon>
        <taxon>Metazoa</taxon>
        <taxon>Ecdysozoa</taxon>
        <taxon>Nematoda</taxon>
        <taxon>Chromadorea</taxon>
        <taxon>Rhabditida</taxon>
        <taxon>Rhabditina</taxon>
        <taxon>Rhabditomorpha</taxon>
        <taxon>Rhabditoidea</taxon>
        <taxon>Rhabditidae</taxon>
        <taxon>Mesorhabditinae</taxon>
        <taxon>Mesorhabditis</taxon>
    </lineage>
</organism>
<dbReference type="AlphaFoldDB" id="A0AA36CL45"/>
<comment type="caution">
    <text evidence="1">The sequence shown here is derived from an EMBL/GenBank/DDBJ whole genome shotgun (WGS) entry which is preliminary data.</text>
</comment>
<dbReference type="EMBL" id="CATQJA010002210">
    <property type="protein sequence ID" value="CAJ0570006.1"/>
    <property type="molecule type" value="Genomic_DNA"/>
</dbReference>
<accession>A0AA36CL45</accession>
<dbReference type="Proteomes" id="UP001177023">
    <property type="component" value="Unassembled WGS sequence"/>
</dbReference>
<proteinExistence type="predicted"/>
<keyword evidence="2" id="KW-1185">Reference proteome</keyword>
<evidence type="ECO:0000313" key="2">
    <source>
        <dbReference type="Proteomes" id="UP001177023"/>
    </source>
</evidence>
<evidence type="ECO:0000313" key="1">
    <source>
        <dbReference type="EMBL" id="CAJ0570006.1"/>
    </source>
</evidence>